<dbReference type="GO" id="GO:0016020">
    <property type="term" value="C:membrane"/>
    <property type="evidence" value="ECO:0007669"/>
    <property type="project" value="TreeGrafter"/>
</dbReference>
<feature type="domain" description="Phospholipid/glycerol acyltransferase" evidence="2">
    <location>
        <begin position="97"/>
        <end position="220"/>
    </location>
</feature>
<reference evidence="3" key="1">
    <citation type="submission" date="2020-08" db="EMBL/GenBank/DDBJ databases">
        <title>Genome sequencing and assembly of the red palm weevil Rhynchophorus ferrugineus.</title>
        <authorList>
            <person name="Dias G.B."/>
            <person name="Bergman C.M."/>
            <person name="Manee M."/>
        </authorList>
    </citation>
    <scope>NUCLEOTIDE SEQUENCE</scope>
    <source>
        <strain evidence="3">AA-2017</strain>
        <tissue evidence="3">Whole larva</tissue>
    </source>
</reference>
<keyword evidence="4" id="KW-1185">Reference proteome</keyword>
<dbReference type="GO" id="GO:0016746">
    <property type="term" value="F:acyltransferase activity"/>
    <property type="evidence" value="ECO:0007669"/>
    <property type="project" value="InterPro"/>
</dbReference>
<dbReference type="PANTHER" id="PTHR22753:SF14">
    <property type="entry name" value="MONOACYLGLYCEROL_DIACYLGLYCEROL O-ACYLTRANSFERASE"/>
    <property type="match status" value="1"/>
</dbReference>
<dbReference type="CDD" id="cd07987">
    <property type="entry name" value="LPLAT_MGAT-like"/>
    <property type="match status" value="1"/>
</dbReference>
<dbReference type="Proteomes" id="UP000625711">
    <property type="component" value="Unassembled WGS sequence"/>
</dbReference>
<dbReference type="InterPro" id="IPR002123">
    <property type="entry name" value="Plipid/glycerol_acylTrfase"/>
</dbReference>
<dbReference type="Pfam" id="PF01553">
    <property type="entry name" value="Acyltransferase"/>
    <property type="match status" value="1"/>
</dbReference>
<dbReference type="OrthoDB" id="44277at2759"/>
<evidence type="ECO:0000259" key="2">
    <source>
        <dbReference type="Pfam" id="PF01553"/>
    </source>
</evidence>
<keyword evidence="1" id="KW-0472">Membrane</keyword>
<accession>A0A834MMD3</accession>
<evidence type="ECO:0000313" key="4">
    <source>
        <dbReference type="Proteomes" id="UP000625711"/>
    </source>
</evidence>
<keyword evidence="1" id="KW-0812">Transmembrane</keyword>
<protein>
    <recommendedName>
        <fullName evidence="2">Phospholipid/glycerol acyltransferase domain-containing protein</fullName>
    </recommendedName>
</protein>
<organism evidence="3 4">
    <name type="scientific">Rhynchophorus ferrugineus</name>
    <name type="common">Red palm weevil</name>
    <name type="synonym">Curculio ferrugineus</name>
    <dbReference type="NCBI Taxonomy" id="354439"/>
    <lineage>
        <taxon>Eukaryota</taxon>
        <taxon>Metazoa</taxon>
        <taxon>Ecdysozoa</taxon>
        <taxon>Arthropoda</taxon>
        <taxon>Hexapoda</taxon>
        <taxon>Insecta</taxon>
        <taxon>Pterygota</taxon>
        <taxon>Neoptera</taxon>
        <taxon>Endopterygota</taxon>
        <taxon>Coleoptera</taxon>
        <taxon>Polyphaga</taxon>
        <taxon>Cucujiformia</taxon>
        <taxon>Curculionidae</taxon>
        <taxon>Dryophthorinae</taxon>
        <taxon>Rhynchophorus</taxon>
    </lineage>
</organism>
<proteinExistence type="predicted"/>
<evidence type="ECO:0000313" key="3">
    <source>
        <dbReference type="EMBL" id="KAF7283949.1"/>
    </source>
</evidence>
<gene>
    <name evidence="3" type="ORF">GWI33_022775</name>
</gene>
<dbReference type="SUPFAM" id="SSF69593">
    <property type="entry name" value="Glycerol-3-phosphate (1)-acyltransferase"/>
    <property type="match status" value="1"/>
</dbReference>
<comment type="caution">
    <text evidence="3">The sequence shown here is derived from an EMBL/GenBank/DDBJ whole genome shotgun (WGS) entry which is preliminary data.</text>
</comment>
<dbReference type="PANTHER" id="PTHR22753">
    <property type="entry name" value="TRANSMEMBRANE PROTEIN 68"/>
    <property type="match status" value="1"/>
</dbReference>
<feature type="transmembrane region" description="Helical" evidence="1">
    <location>
        <begin position="34"/>
        <end position="58"/>
    </location>
</feature>
<sequence length="326" mass="37456">MGVFDQFLQFVNDFTVNYVDIDYSLWLTWCLTPLLVTFLLPSLIILLLYLTAFMLYVYKLHWTCLRTALITGDIWETARKCVAVFWDAHGWIWHGYEVSGLENLPDTGAALFIYYHGAIPIDVYYFIAKIYLARNKLVHTVADHFFFKIPGFSILADCMRVIPGTVQSCSNLLKDGNYLAISPGGVYEAQFSENYSLLWKKRLGFAKAAIDSKVVVIPIFTENIREAFRVVSIGRNIFLKLYTWTKIPFAPLYGGFPVKMITHIGKPIYFDSNISAEDLQKKVVIASEELIRTHQRLPGNILLSLLERIPYFRRKLHQTGSTTHND</sequence>
<dbReference type="AlphaFoldDB" id="A0A834MMD3"/>
<name>A0A834MMD3_RHYFE</name>
<keyword evidence="1" id="KW-1133">Transmembrane helix</keyword>
<evidence type="ECO:0000256" key="1">
    <source>
        <dbReference type="SAM" id="Phobius"/>
    </source>
</evidence>
<dbReference type="EMBL" id="JAACXV010000085">
    <property type="protein sequence ID" value="KAF7283949.1"/>
    <property type="molecule type" value="Genomic_DNA"/>
</dbReference>